<comment type="caution">
    <text evidence="14">The sequence shown here is derived from an EMBL/GenBank/DDBJ whole genome shotgun (WGS) entry which is preliminary data.</text>
</comment>
<evidence type="ECO:0000259" key="12">
    <source>
        <dbReference type="Pfam" id="PF02767"/>
    </source>
</evidence>
<comment type="similarity">
    <text evidence="2 10">Belongs to the beta sliding clamp family.</text>
</comment>
<dbReference type="InterPro" id="IPR022635">
    <property type="entry name" value="DNA_polIII_beta_C"/>
</dbReference>
<dbReference type="CDD" id="cd00140">
    <property type="entry name" value="beta_clamp"/>
    <property type="match status" value="1"/>
</dbReference>
<dbReference type="GO" id="GO:0008408">
    <property type="term" value="F:3'-5' exonuclease activity"/>
    <property type="evidence" value="ECO:0007669"/>
    <property type="project" value="InterPro"/>
</dbReference>
<feature type="domain" description="DNA polymerase III beta sliding clamp central" evidence="12">
    <location>
        <begin position="128"/>
        <end position="240"/>
    </location>
</feature>
<evidence type="ECO:0000256" key="3">
    <source>
        <dbReference type="ARBA" id="ARBA00021035"/>
    </source>
</evidence>
<keyword evidence="9" id="KW-0238">DNA-binding</keyword>
<dbReference type="GO" id="GO:0009360">
    <property type="term" value="C:DNA polymerase III complex"/>
    <property type="evidence" value="ECO:0007669"/>
    <property type="project" value="InterPro"/>
</dbReference>
<dbReference type="GO" id="GO:0003887">
    <property type="term" value="F:DNA-directed DNA polymerase activity"/>
    <property type="evidence" value="ECO:0007669"/>
    <property type="project" value="UniProtKB-UniRule"/>
</dbReference>
<evidence type="ECO:0000256" key="9">
    <source>
        <dbReference type="ARBA" id="ARBA00023125"/>
    </source>
</evidence>
<evidence type="ECO:0000256" key="5">
    <source>
        <dbReference type="ARBA" id="ARBA00022679"/>
    </source>
</evidence>
<dbReference type="EMBL" id="DXIE01000033">
    <property type="protein sequence ID" value="HIV62333.1"/>
    <property type="molecule type" value="Genomic_DNA"/>
</dbReference>
<gene>
    <name evidence="14" type="primary">dnaN</name>
    <name evidence="14" type="ORF">H9746_05790</name>
</gene>
<organism evidence="14 15">
    <name type="scientific">Candidatus Butyricicoccus avistercoris</name>
    <dbReference type="NCBI Taxonomy" id="2838518"/>
    <lineage>
        <taxon>Bacteria</taxon>
        <taxon>Bacillati</taxon>
        <taxon>Bacillota</taxon>
        <taxon>Clostridia</taxon>
        <taxon>Eubacteriales</taxon>
        <taxon>Butyricicoccaceae</taxon>
        <taxon>Butyricicoccus</taxon>
    </lineage>
</organism>
<evidence type="ECO:0000256" key="7">
    <source>
        <dbReference type="ARBA" id="ARBA00022705"/>
    </source>
</evidence>
<evidence type="ECO:0000256" key="4">
    <source>
        <dbReference type="ARBA" id="ARBA00022490"/>
    </source>
</evidence>
<feature type="domain" description="DNA polymerase III beta sliding clamp N-terminal" evidence="11">
    <location>
        <begin position="1"/>
        <end position="118"/>
    </location>
</feature>
<dbReference type="PANTHER" id="PTHR30478">
    <property type="entry name" value="DNA POLYMERASE III SUBUNIT BETA"/>
    <property type="match status" value="1"/>
</dbReference>
<evidence type="ECO:0000256" key="6">
    <source>
        <dbReference type="ARBA" id="ARBA00022695"/>
    </source>
</evidence>
<dbReference type="InterPro" id="IPR046938">
    <property type="entry name" value="DNA_clamp_sf"/>
</dbReference>
<keyword evidence="7 10" id="KW-0235">DNA replication</keyword>
<dbReference type="InterPro" id="IPR001001">
    <property type="entry name" value="DNA_polIII_beta"/>
</dbReference>
<dbReference type="Pfam" id="PF00712">
    <property type="entry name" value="DNA_pol3_beta"/>
    <property type="match status" value="1"/>
</dbReference>
<sequence>MKFSCEKSTLLDAIHTASRAVSTKSTIAVLEGLKITADSKLTLAGYDLSMGIRTFLDADIVQTGEIVLSAKLLGDIIRKLPDDIIFFETDEKLLTTIKCGRAVFNLVASPSDDFPQMPEVNCAKQIKMPQPMLKSMISQTIFAVSDNEAKPIHTGCLFEIEQNNLTVVAVDGYRLSVRREVLENTPENMKFVVPGNALREIERILSDDSEKFVSIYPDEKHILFEIDQTIFITRLIDGEFLNYRAAIPQKANYEVNVNVQEMINSIERVSLIVSEKLKNPVRMHFDGPVIKMSCITAIGKSYDECPIDSPVDNLEIGFNNKYLLDALRACDDEKIKLSLGGALNPMVIHPLDDEKFTYLVLPVRLKSGE</sequence>
<evidence type="ECO:0000259" key="13">
    <source>
        <dbReference type="Pfam" id="PF02768"/>
    </source>
</evidence>
<dbReference type="GO" id="GO:0005737">
    <property type="term" value="C:cytoplasm"/>
    <property type="evidence" value="ECO:0007669"/>
    <property type="project" value="UniProtKB-SubCell"/>
</dbReference>
<dbReference type="GO" id="GO:0003677">
    <property type="term" value="F:DNA binding"/>
    <property type="evidence" value="ECO:0007669"/>
    <property type="project" value="UniProtKB-UniRule"/>
</dbReference>
<evidence type="ECO:0000256" key="1">
    <source>
        <dbReference type="ARBA" id="ARBA00004496"/>
    </source>
</evidence>
<dbReference type="PIRSF" id="PIRSF000804">
    <property type="entry name" value="DNA_pol_III_b"/>
    <property type="match status" value="1"/>
</dbReference>
<dbReference type="InterPro" id="IPR022637">
    <property type="entry name" value="DNA_polIII_beta_cen"/>
</dbReference>
<dbReference type="InterPro" id="IPR022634">
    <property type="entry name" value="DNA_polIII_beta_N"/>
</dbReference>
<keyword evidence="8 10" id="KW-0239">DNA-directed DNA polymerase</keyword>
<evidence type="ECO:0000256" key="2">
    <source>
        <dbReference type="ARBA" id="ARBA00010752"/>
    </source>
</evidence>
<evidence type="ECO:0000313" key="14">
    <source>
        <dbReference type="EMBL" id="HIV62333.1"/>
    </source>
</evidence>
<comment type="subunit">
    <text evidence="10">Forms a ring-shaped head-to-tail homodimer around DNA.</text>
</comment>
<dbReference type="SMART" id="SM00480">
    <property type="entry name" value="POL3Bc"/>
    <property type="match status" value="1"/>
</dbReference>
<dbReference type="NCBIfam" id="TIGR00663">
    <property type="entry name" value="dnan"/>
    <property type="match status" value="1"/>
</dbReference>
<dbReference type="Gene3D" id="3.70.10.10">
    <property type="match status" value="1"/>
</dbReference>
<dbReference type="Pfam" id="PF02768">
    <property type="entry name" value="DNA_pol3_beta_3"/>
    <property type="match status" value="1"/>
</dbReference>
<keyword evidence="4 10" id="KW-0963">Cytoplasm</keyword>
<evidence type="ECO:0000256" key="10">
    <source>
        <dbReference type="PIRNR" id="PIRNR000804"/>
    </source>
</evidence>
<keyword evidence="6 10" id="KW-0548">Nucleotidyltransferase</keyword>
<evidence type="ECO:0000256" key="8">
    <source>
        <dbReference type="ARBA" id="ARBA00022932"/>
    </source>
</evidence>
<accession>A0A9D1PIZ0</accession>
<name>A0A9D1PIZ0_9FIRM</name>
<dbReference type="Proteomes" id="UP000886808">
    <property type="component" value="Unassembled WGS sequence"/>
</dbReference>
<dbReference type="Gene3D" id="3.10.150.10">
    <property type="entry name" value="DNA Polymerase III, subunit A, domain 2"/>
    <property type="match status" value="1"/>
</dbReference>
<evidence type="ECO:0000313" key="15">
    <source>
        <dbReference type="Proteomes" id="UP000886808"/>
    </source>
</evidence>
<reference evidence="14" key="2">
    <citation type="submission" date="2021-04" db="EMBL/GenBank/DDBJ databases">
        <authorList>
            <person name="Gilroy R."/>
        </authorList>
    </citation>
    <scope>NUCLEOTIDE SEQUENCE</scope>
    <source>
        <strain evidence="14">CHK193-4272</strain>
    </source>
</reference>
<dbReference type="Pfam" id="PF02767">
    <property type="entry name" value="DNA_pol3_beta_2"/>
    <property type="match status" value="1"/>
</dbReference>
<comment type="subcellular location">
    <subcellularLocation>
        <location evidence="1 10">Cytoplasm</location>
    </subcellularLocation>
</comment>
<keyword evidence="5 10" id="KW-0808">Transferase</keyword>
<dbReference type="GO" id="GO:0006271">
    <property type="term" value="P:DNA strand elongation involved in DNA replication"/>
    <property type="evidence" value="ECO:0007669"/>
    <property type="project" value="TreeGrafter"/>
</dbReference>
<comment type="function">
    <text evidence="10">Confers DNA tethering and processivity to DNA polymerases and other proteins. Acts as a clamp, forming a ring around DNA (a reaction catalyzed by the clamp-loading complex) which diffuses in an ATP-independent manner freely and bidirectionally along dsDNA. Initially characterized for its ability to contact the catalytic subunit of DNA polymerase III (Pol III), a complex, multichain enzyme responsible for most of the replicative synthesis in bacteria; Pol III exhibits 3'-5' exonuclease proofreading activity. The beta chain is required for initiation of replication as well as for processivity of DNA replication.</text>
</comment>
<evidence type="ECO:0000259" key="11">
    <source>
        <dbReference type="Pfam" id="PF00712"/>
    </source>
</evidence>
<dbReference type="AlphaFoldDB" id="A0A9D1PIZ0"/>
<protein>
    <recommendedName>
        <fullName evidence="3 10">Beta sliding clamp</fullName>
    </recommendedName>
</protein>
<proteinExistence type="inferred from homology"/>
<dbReference type="PANTHER" id="PTHR30478:SF0">
    <property type="entry name" value="BETA SLIDING CLAMP"/>
    <property type="match status" value="1"/>
</dbReference>
<reference evidence="14" key="1">
    <citation type="journal article" date="2021" name="PeerJ">
        <title>Extensive microbial diversity within the chicken gut microbiome revealed by metagenomics and culture.</title>
        <authorList>
            <person name="Gilroy R."/>
            <person name="Ravi A."/>
            <person name="Getino M."/>
            <person name="Pursley I."/>
            <person name="Horton D.L."/>
            <person name="Alikhan N.F."/>
            <person name="Baker D."/>
            <person name="Gharbi K."/>
            <person name="Hall N."/>
            <person name="Watson M."/>
            <person name="Adriaenssens E.M."/>
            <person name="Foster-Nyarko E."/>
            <person name="Jarju S."/>
            <person name="Secka A."/>
            <person name="Antonio M."/>
            <person name="Oren A."/>
            <person name="Chaudhuri R.R."/>
            <person name="La Ragione R."/>
            <person name="Hildebrand F."/>
            <person name="Pallen M.J."/>
        </authorList>
    </citation>
    <scope>NUCLEOTIDE SEQUENCE</scope>
    <source>
        <strain evidence="14">CHK193-4272</strain>
    </source>
</reference>
<feature type="domain" description="DNA polymerase III beta sliding clamp C-terminal" evidence="13">
    <location>
        <begin position="245"/>
        <end position="364"/>
    </location>
</feature>
<dbReference type="SUPFAM" id="SSF55979">
    <property type="entry name" value="DNA clamp"/>
    <property type="match status" value="3"/>
</dbReference>